<accession>A0A2V2YU98</accession>
<evidence type="ECO:0000313" key="1">
    <source>
        <dbReference type="EMBL" id="PWW03256.1"/>
    </source>
</evidence>
<dbReference type="OrthoDB" id="2653709at2"/>
<keyword evidence="2" id="KW-1185">Reference proteome</keyword>
<evidence type="ECO:0008006" key="3">
    <source>
        <dbReference type="Google" id="ProtNLM"/>
    </source>
</evidence>
<dbReference type="EMBL" id="QGTQ01000007">
    <property type="protein sequence ID" value="PWW03256.1"/>
    <property type="molecule type" value="Genomic_DNA"/>
</dbReference>
<dbReference type="RefSeq" id="WP_110044144.1">
    <property type="nucleotide sequence ID" value="NZ_CP054612.1"/>
</dbReference>
<gene>
    <name evidence="1" type="ORF">DFQ01_107153</name>
</gene>
<evidence type="ECO:0000313" key="2">
    <source>
        <dbReference type="Proteomes" id="UP000246635"/>
    </source>
</evidence>
<dbReference type="Proteomes" id="UP000246635">
    <property type="component" value="Unassembled WGS sequence"/>
</dbReference>
<protein>
    <recommendedName>
        <fullName evidence="3">Acetyltransferase (GNAT) family protein</fullName>
    </recommendedName>
</protein>
<reference evidence="1 2" key="1">
    <citation type="submission" date="2018-05" db="EMBL/GenBank/DDBJ databases">
        <title>Genomic Encyclopedia of Type Strains, Phase III (KMG-III): the genomes of soil and plant-associated and newly described type strains.</title>
        <authorList>
            <person name="Whitman W."/>
        </authorList>
    </citation>
    <scope>NUCLEOTIDE SEQUENCE [LARGE SCALE GENOMIC DNA]</scope>
    <source>
        <strain evidence="1 2">CECT 5696</strain>
    </source>
</reference>
<organism evidence="1 2">
    <name type="scientific">Paenibacillus cellulosilyticus</name>
    <dbReference type="NCBI Taxonomy" id="375489"/>
    <lineage>
        <taxon>Bacteria</taxon>
        <taxon>Bacillati</taxon>
        <taxon>Bacillota</taxon>
        <taxon>Bacilli</taxon>
        <taxon>Bacillales</taxon>
        <taxon>Paenibacillaceae</taxon>
        <taxon>Paenibacillus</taxon>
    </lineage>
</organism>
<proteinExistence type="predicted"/>
<sequence>MYEAFYICASEMYQRKYMDFLLNNYEDLRLPYSFPVAFRFIASPVLLGHECFLCVDDEGEAVGAFSYIHGTGEGNYEDRHVVQLQVAYLTQSYRRRTALFLLGLHTLAEHLSGLNEEVTELVFWTGTDAYTGRLFGKFAERTSVGEAVIGYRVSLSQLNAYLSKFKRRISV</sequence>
<comment type="caution">
    <text evidence="1">The sequence shown here is derived from an EMBL/GenBank/DDBJ whole genome shotgun (WGS) entry which is preliminary data.</text>
</comment>
<dbReference type="AlphaFoldDB" id="A0A2V2YU98"/>
<name>A0A2V2YU98_9BACL</name>